<comment type="catalytic activity">
    <reaction evidence="7">
        <text>adenosine(1518)/adenosine(1519) in 16S rRNA + 4 S-adenosyl-L-methionine = N(6)-dimethyladenosine(1518)/N(6)-dimethyladenosine(1519) in 16S rRNA + 4 S-adenosyl-L-homocysteine + 4 H(+)</text>
        <dbReference type="Rhea" id="RHEA:19609"/>
        <dbReference type="Rhea" id="RHEA-COMP:10232"/>
        <dbReference type="Rhea" id="RHEA-COMP:10233"/>
        <dbReference type="ChEBI" id="CHEBI:15378"/>
        <dbReference type="ChEBI" id="CHEBI:57856"/>
        <dbReference type="ChEBI" id="CHEBI:59789"/>
        <dbReference type="ChEBI" id="CHEBI:74411"/>
        <dbReference type="ChEBI" id="CHEBI:74493"/>
        <dbReference type="EC" id="2.1.1.182"/>
    </reaction>
</comment>
<accession>E5XLA4</accession>
<dbReference type="eggNOG" id="COG0030">
    <property type="taxonomic scope" value="Bacteria"/>
</dbReference>
<dbReference type="PROSITE" id="PS51689">
    <property type="entry name" value="SAM_RNA_A_N6_MT"/>
    <property type="match status" value="1"/>
</dbReference>
<dbReference type="InterPro" id="IPR011530">
    <property type="entry name" value="rRNA_adenine_dimethylase"/>
</dbReference>
<dbReference type="InterPro" id="IPR020596">
    <property type="entry name" value="rRNA_Ade_Mease_Trfase_CS"/>
</dbReference>
<evidence type="ECO:0000256" key="6">
    <source>
        <dbReference type="ARBA" id="ARBA00022884"/>
    </source>
</evidence>
<gene>
    <name evidence="7" type="primary">rsmA</name>
    <name evidence="7" type="synonym">ksgA</name>
    <name evidence="10" type="ORF">HMPREF9336_00273</name>
</gene>
<dbReference type="HOGENOM" id="CLU_041220_1_1_11"/>
<dbReference type="AlphaFoldDB" id="E5XLA4"/>
<evidence type="ECO:0000256" key="7">
    <source>
        <dbReference type="HAMAP-Rule" id="MF_00607"/>
    </source>
</evidence>
<evidence type="ECO:0000256" key="4">
    <source>
        <dbReference type="ARBA" id="ARBA00022679"/>
    </source>
</evidence>
<sequence length="296" mass="31936">MAGVFDQSRPPLSEPPPVQYLGIGHVRALAGQLDVRPTKRLGQNFVHDPGTIRRIVAAAGLRPEDSVLEIGPGLGSLTLGLLDVAHDVTAVEVDPKLAEALPRTIAERAPGRQFRLVVKDALQLDAADLPTAPTALVANLPYNVAVPVFLRALAEFPSIRRALVMVQLEVGQRLAAKPGAREGGVPTLKTAFYGEAELTNKVSPEVFWPRPNVDSALVRFTRREDSPWPTDEQTRQAVFRLIDAAFASRRKTLGAVLKPWAGSPEELRRRLEAAGVPGSARGEELGIEQFVALALA</sequence>
<reference evidence="10 11" key="1">
    <citation type="journal article" date="2011" name="Stand. Genomic Sci.">
        <title>High quality draft genome sequence of Segniliparus rugosus CDC 945(T)= (ATCC BAA-974(T)).</title>
        <authorList>
            <person name="Earl A.M."/>
            <person name="Desjardins C.A."/>
            <person name="Fitzgerald M.G."/>
            <person name="Arachchi H.M."/>
            <person name="Zeng Q."/>
            <person name="Mehta T."/>
            <person name="Griggs A."/>
            <person name="Birren B.W."/>
            <person name="Toney N.C."/>
            <person name="Carr J."/>
            <person name="Posey J."/>
            <person name="Butler W.R."/>
        </authorList>
    </citation>
    <scope>NUCLEOTIDE SEQUENCE [LARGE SCALE GENOMIC DNA]</scope>
    <source>
        <strain evidence="11">ATCC BAA-974 / DSM 45345 / CCUG 50838 / CIP 108380 / JCM 13579 / CDC 945</strain>
    </source>
</reference>
<feature type="binding site" evidence="7 8">
    <location>
        <position position="46"/>
    </location>
    <ligand>
        <name>S-adenosyl-L-methionine</name>
        <dbReference type="ChEBI" id="CHEBI:59789"/>
    </ligand>
</feature>
<dbReference type="EC" id="2.1.1.182" evidence="7"/>
<dbReference type="GO" id="GO:0003723">
    <property type="term" value="F:RNA binding"/>
    <property type="evidence" value="ECO:0007669"/>
    <property type="project" value="UniProtKB-UniRule"/>
</dbReference>
<evidence type="ECO:0000256" key="5">
    <source>
        <dbReference type="ARBA" id="ARBA00022691"/>
    </source>
</evidence>
<protein>
    <recommendedName>
        <fullName evidence="7">Ribosomal RNA small subunit methyltransferase A</fullName>
        <ecNumber evidence="7">2.1.1.182</ecNumber>
    </recommendedName>
    <alternativeName>
        <fullName evidence="7">16S rRNA (adenine(1518)-N(6)/adenine(1519)-N(6))-dimethyltransferase</fullName>
    </alternativeName>
    <alternativeName>
        <fullName evidence="7">16S rRNA dimethyladenosine transferase</fullName>
    </alternativeName>
    <alternativeName>
        <fullName evidence="7">16S rRNA dimethylase</fullName>
    </alternativeName>
    <alternativeName>
        <fullName evidence="7">S-adenosylmethionine-6-N', N'-adenosyl(rRNA) dimethyltransferase</fullName>
    </alternativeName>
</protein>
<evidence type="ECO:0000259" key="9">
    <source>
        <dbReference type="SMART" id="SM00650"/>
    </source>
</evidence>
<evidence type="ECO:0000313" key="11">
    <source>
        <dbReference type="Proteomes" id="UP000004816"/>
    </source>
</evidence>
<dbReference type="Proteomes" id="UP000004816">
    <property type="component" value="Unassembled WGS sequence"/>
</dbReference>
<dbReference type="NCBIfam" id="TIGR00755">
    <property type="entry name" value="ksgA"/>
    <property type="match status" value="1"/>
</dbReference>
<feature type="binding site" evidence="7 8">
    <location>
        <position position="44"/>
    </location>
    <ligand>
        <name>S-adenosyl-L-methionine</name>
        <dbReference type="ChEBI" id="CHEBI:59789"/>
    </ligand>
</feature>
<dbReference type="SUPFAM" id="SSF53335">
    <property type="entry name" value="S-adenosyl-L-methionine-dependent methyltransferases"/>
    <property type="match status" value="1"/>
</dbReference>
<comment type="caution">
    <text evidence="10">The sequence shown here is derived from an EMBL/GenBank/DDBJ whole genome shotgun (WGS) entry which is preliminary data.</text>
</comment>
<dbReference type="GO" id="GO:0052908">
    <property type="term" value="F:16S rRNA (adenine(1518)-N(6)/adenine(1519)-N(6))-dimethyltransferase activity"/>
    <property type="evidence" value="ECO:0007669"/>
    <property type="project" value="UniProtKB-EC"/>
</dbReference>
<keyword evidence="11" id="KW-1185">Reference proteome</keyword>
<dbReference type="HAMAP" id="MF_00607">
    <property type="entry name" value="16SrRNA_methyltr_A"/>
    <property type="match status" value="1"/>
</dbReference>
<proteinExistence type="inferred from homology"/>
<dbReference type="GO" id="GO:0005829">
    <property type="term" value="C:cytosol"/>
    <property type="evidence" value="ECO:0007669"/>
    <property type="project" value="TreeGrafter"/>
</dbReference>
<dbReference type="FunFam" id="3.40.50.150:FF:000023">
    <property type="entry name" value="Ribosomal RNA small subunit methyltransferase A"/>
    <property type="match status" value="1"/>
</dbReference>
<dbReference type="Pfam" id="PF00398">
    <property type="entry name" value="RrnaAD"/>
    <property type="match status" value="1"/>
</dbReference>
<name>E5XLA4_SEGRC</name>
<dbReference type="PROSITE" id="PS01131">
    <property type="entry name" value="RRNA_A_DIMETH"/>
    <property type="match status" value="1"/>
</dbReference>
<comment type="similarity">
    <text evidence="7">Belongs to the class I-like SAM-binding methyltransferase superfamily. rRNA adenine N(6)-methyltransferase family. RsmA subfamily.</text>
</comment>
<keyword evidence="3 7" id="KW-0489">Methyltransferase</keyword>
<evidence type="ECO:0000313" key="10">
    <source>
        <dbReference type="EMBL" id="EFV14890.1"/>
    </source>
</evidence>
<keyword evidence="6 7" id="KW-0694">RNA-binding</keyword>
<comment type="subcellular location">
    <subcellularLocation>
        <location evidence="7">Cytoplasm</location>
    </subcellularLocation>
</comment>
<dbReference type="PANTHER" id="PTHR11727:SF7">
    <property type="entry name" value="DIMETHYLADENOSINE TRANSFERASE-RELATED"/>
    <property type="match status" value="1"/>
</dbReference>
<feature type="binding site" evidence="7 8">
    <location>
        <position position="71"/>
    </location>
    <ligand>
        <name>S-adenosyl-L-methionine</name>
        <dbReference type="ChEBI" id="CHEBI:59789"/>
    </ligand>
</feature>
<dbReference type="InterPro" id="IPR023165">
    <property type="entry name" value="rRNA_Ade_diMease-like_C"/>
</dbReference>
<evidence type="ECO:0000256" key="1">
    <source>
        <dbReference type="ARBA" id="ARBA00022490"/>
    </source>
</evidence>
<dbReference type="SMART" id="SM00650">
    <property type="entry name" value="rADc"/>
    <property type="match status" value="1"/>
</dbReference>
<dbReference type="InterPro" id="IPR020598">
    <property type="entry name" value="rRNA_Ade_methylase_Trfase_N"/>
</dbReference>
<organism evidence="10 11">
    <name type="scientific">Segniliparus rugosus (strain ATCC BAA-974 / DSM 45345 / CCUG 50838 / CIP 108380 / JCM 13579 / CDC 945)</name>
    <dbReference type="NCBI Taxonomy" id="679197"/>
    <lineage>
        <taxon>Bacteria</taxon>
        <taxon>Bacillati</taxon>
        <taxon>Actinomycetota</taxon>
        <taxon>Actinomycetes</taxon>
        <taxon>Mycobacteriales</taxon>
        <taxon>Segniliparaceae</taxon>
        <taxon>Segniliparus</taxon>
    </lineage>
</organism>
<keyword evidence="4 7" id="KW-0808">Transferase</keyword>
<dbReference type="RefSeq" id="WP_007467101.1">
    <property type="nucleotide sequence ID" value="NZ_KI391954.1"/>
</dbReference>
<dbReference type="EMBL" id="ACZI02000003">
    <property type="protein sequence ID" value="EFV14890.1"/>
    <property type="molecule type" value="Genomic_DNA"/>
</dbReference>
<dbReference type="InterPro" id="IPR029063">
    <property type="entry name" value="SAM-dependent_MTases_sf"/>
</dbReference>
<dbReference type="PANTHER" id="PTHR11727">
    <property type="entry name" value="DIMETHYLADENOSINE TRANSFERASE"/>
    <property type="match status" value="1"/>
</dbReference>
<feature type="domain" description="Ribosomal RNA adenine methylase transferase N-terminal" evidence="9">
    <location>
        <begin position="51"/>
        <end position="224"/>
    </location>
</feature>
<keyword evidence="5 7" id="KW-0949">S-adenosyl-L-methionine</keyword>
<dbReference type="STRING" id="679197.HMPREF9336_00273"/>
<feature type="binding site" evidence="7 8">
    <location>
        <position position="139"/>
    </location>
    <ligand>
        <name>S-adenosyl-L-methionine</name>
        <dbReference type="ChEBI" id="CHEBI:59789"/>
    </ligand>
</feature>
<feature type="binding site" evidence="7 8">
    <location>
        <position position="92"/>
    </location>
    <ligand>
        <name>S-adenosyl-L-methionine</name>
        <dbReference type="ChEBI" id="CHEBI:59789"/>
    </ligand>
</feature>
<dbReference type="Gene3D" id="3.40.50.150">
    <property type="entry name" value="Vaccinia Virus protein VP39"/>
    <property type="match status" value="1"/>
</dbReference>
<comment type="function">
    <text evidence="7">Specifically dimethylates two adjacent adenosines (A1518 and A1519) in the loop of a conserved hairpin near the 3'-end of 16S rRNA in the 30S particle. May play a critical role in biogenesis of 30S subunits.</text>
</comment>
<dbReference type="Gene3D" id="1.10.8.100">
    <property type="entry name" value="Ribosomal RNA adenine dimethylase-like, domain 2"/>
    <property type="match status" value="1"/>
</dbReference>
<evidence type="ECO:0000256" key="3">
    <source>
        <dbReference type="ARBA" id="ARBA00022603"/>
    </source>
</evidence>
<evidence type="ECO:0000256" key="2">
    <source>
        <dbReference type="ARBA" id="ARBA00022552"/>
    </source>
</evidence>
<feature type="binding site" evidence="7 8">
    <location>
        <position position="120"/>
    </location>
    <ligand>
        <name>S-adenosyl-L-methionine</name>
        <dbReference type="ChEBI" id="CHEBI:59789"/>
    </ligand>
</feature>
<evidence type="ECO:0000256" key="8">
    <source>
        <dbReference type="PROSITE-ProRule" id="PRU01026"/>
    </source>
</evidence>
<keyword evidence="1 7" id="KW-0963">Cytoplasm</keyword>
<keyword evidence="2 7" id="KW-0698">rRNA processing</keyword>
<dbReference type="InterPro" id="IPR001737">
    <property type="entry name" value="KsgA/Erm"/>
</dbReference>